<protein>
    <submittedName>
        <fullName evidence="2">Uncharacterized protein</fullName>
    </submittedName>
</protein>
<proteinExistence type="predicted"/>
<accession>A0A0S2DQ15</accession>
<dbReference type="AlphaFoldDB" id="A0A0S2DQ15"/>
<evidence type="ECO:0000256" key="1">
    <source>
        <dbReference type="SAM" id="MobiDB-lite"/>
    </source>
</evidence>
<dbReference type="STRING" id="69.GLE_5351"/>
<gene>
    <name evidence="2" type="ORF">GLE_5351</name>
</gene>
<dbReference type="InterPro" id="IPR046116">
    <property type="entry name" value="DUF6053"/>
</dbReference>
<dbReference type="Pfam" id="PF19523">
    <property type="entry name" value="DUF6053"/>
    <property type="match status" value="1"/>
</dbReference>
<sequence>MGGPSGPTLLFQVAAIGSKSVGPEGPPTQPAGLAARTKKPGASRAFSFRFEPTAAINRPD</sequence>
<name>A0A0S2DQ15_LYSEN</name>
<organism evidence="2 3">
    <name type="scientific">Lysobacter enzymogenes</name>
    <dbReference type="NCBI Taxonomy" id="69"/>
    <lineage>
        <taxon>Bacteria</taxon>
        <taxon>Pseudomonadati</taxon>
        <taxon>Pseudomonadota</taxon>
        <taxon>Gammaproteobacteria</taxon>
        <taxon>Lysobacterales</taxon>
        <taxon>Lysobacteraceae</taxon>
        <taxon>Lysobacter</taxon>
    </lineage>
</organism>
<dbReference type="EMBL" id="CP013140">
    <property type="protein sequence ID" value="ALN60692.1"/>
    <property type="molecule type" value="Genomic_DNA"/>
</dbReference>
<reference evidence="2 3" key="1">
    <citation type="submission" date="2015-11" db="EMBL/GenBank/DDBJ databases">
        <title>Genome sequences of Lysobacter enzymogenes strain C3 and Lysobacter antibioticus ATCC 29479.</title>
        <authorList>
            <person name="Kobayashi D.Y."/>
        </authorList>
    </citation>
    <scope>NUCLEOTIDE SEQUENCE [LARGE SCALE GENOMIC DNA]</scope>
    <source>
        <strain evidence="2 3">C3</strain>
    </source>
</reference>
<evidence type="ECO:0000313" key="2">
    <source>
        <dbReference type="EMBL" id="ALN60692.1"/>
    </source>
</evidence>
<dbReference type="Proteomes" id="UP000061569">
    <property type="component" value="Chromosome"/>
</dbReference>
<evidence type="ECO:0000313" key="3">
    <source>
        <dbReference type="Proteomes" id="UP000061569"/>
    </source>
</evidence>
<feature type="region of interest" description="Disordered" evidence="1">
    <location>
        <begin position="20"/>
        <end position="46"/>
    </location>
</feature>
<dbReference type="KEGG" id="lez:GLE_5351"/>